<organism evidence="2 3">
    <name type="scientific">Fusarium beomiforme</name>
    <dbReference type="NCBI Taxonomy" id="44412"/>
    <lineage>
        <taxon>Eukaryota</taxon>
        <taxon>Fungi</taxon>
        <taxon>Dikarya</taxon>
        <taxon>Ascomycota</taxon>
        <taxon>Pezizomycotina</taxon>
        <taxon>Sordariomycetes</taxon>
        <taxon>Hypocreomycetidae</taxon>
        <taxon>Hypocreales</taxon>
        <taxon>Nectriaceae</taxon>
        <taxon>Fusarium</taxon>
        <taxon>Fusarium burgessii species complex</taxon>
    </lineage>
</organism>
<gene>
    <name evidence="2" type="ORF">FBEOM_12915</name>
</gene>
<dbReference type="Proteomes" id="UP000730481">
    <property type="component" value="Unassembled WGS sequence"/>
</dbReference>
<dbReference type="AlphaFoldDB" id="A0A9P5A7B4"/>
<proteinExistence type="predicted"/>
<accession>A0A9P5A7B4</accession>
<evidence type="ECO:0000313" key="2">
    <source>
        <dbReference type="EMBL" id="KAF4333286.1"/>
    </source>
</evidence>
<evidence type="ECO:0000313" key="3">
    <source>
        <dbReference type="Proteomes" id="UP000730481"/>
    </source>
</evidence>
<feature type="compositionally biased region" description="Basic and acidic residues" evidence="1">
    <location>
        <begin position="108"/>
        <end position="123"/>
    </location>
</feature>
<feature type="compositionally biased region" description="Basic and acidic residues" evidence="1">
    <location>
        <begin position="51"/>
        <end position="65"/>
    </location>
</feature>
<sequence>MSAYPKIPKPFGDLGLETLEQVRAFTKLKFDKENKERESQKEGSRLVPAHETNERNSNDQKDRTLSKHHKITSRQLHPSSNETRAVQKNVGDPPNKNDDEDCVFASSKSRDASQRNNPGHETDAGGNIVE</sequence>
<reference evidence="2" key="2">
    <citation type="submission" date="2020-02" db="EMBL/GenBank/DDBJ databases">
        <title>Identification and distribution of gene clusters putatively required for synthesis of sphingolipid metabolism inhibitors in phylogenetically diverse species of the filamentous fungus Fusarium.</title>
        <authorList>
            <person name="Kim H.-S."/>
            <person name="Busman M."/>
            <person name="Brown D.W."/>
            <person name="Divon H."/>
            <person name="Uhlig S."/>
            <person name="Proctor R.H."/>
        </authorList>
    </citation>
    <scope>NUCLEOTIDE SEQUENCE</scope>
    <source>
        <strain evidence="2">NRRL 25174</strain>
    </source>
</reference>
<keyword evidence="3" id="KW-1185">Reference proteome</keyword>
<feature type="region of interest" description="Disordered" evidence="1">
    <location>
        <begin position="30"/>
        <end position="130"/>
    </location>
</feature>
<name>A0A9P5A7B4_9HYPO</name>
<reference evidence="2" key="1">
    <citation type="journal article" date="2017" name="Mycologia">
        <title>Fusarium algeriense, sp. nov., a novel toxigenic crown rot pathogen of durum wheat from Algeria is nested in the Fusarium burgessii species complex.</title>
        <authorList>
            <person name="Laraba I."/>
            <person name="Keddad A."/>
            <person name="Boureghda H."/>
            <person name="Abdallah N."/>
            <person name="Vaughan M.M."/>
            <person name="Proctor R.H."/>
            <person name="Busman M."/>
            <person name="O'Donnell K."/>
        </authorList>
    </citation>
    <scope>NUCLEOTIDE SEQUENCE</scope>
    <source>
        <strain evidence="2">NRRL 25174</strain>
    </source>
</reference>
<evidence type="ECO:0000256" key="1">
    <source>
        <dbReference type="SAM" id="MobiDB-lite"/>
    </source>
</evidence>
<feature type="compositionally biased region" description="Polar residues" evidence="1">
    <location>
        <begin position="73"/>
        <end position="86"/>
    </location>
</feature>
<protein>
    <submittedName>
        <fullName evidence="2">Uncharacterized protein</fullName>
    </submittedName>
</protein>
<feature type="compositionally biased region" description="Basic and acidic residues" evidence="1">
    <location>
        <begin position="30"/>
        <end position="44"/>
    </location>
</feature>
<dbReference type="EMBL" id="PVQB02000875">
    <property type="protein sequence ID" value="KAF4333286.1"/>
    <property type="molecule type" value="Genomic_DNA"/>
</dbReference>
<comment type="caution">
    <text evidence="2">The sequence shown here is derived from an EMBL/GenBank/DDBJ whole genome shotgun (WGS) entry which is preliminary data.</text>
</comment>